<proteinExistence type="inferred from homology"/>
<evidence type="ECO:0000256" key="1">
    <source>
        <dbReference type="ARBA" id="ARBA00006484"/>
    </source>
</evidence>
<gene>
    <name evidence="3" type="ORF">TCM_020546</name>
</gene>
<organism evidence="3 4">
    <name type="scientific">Theobroma cacao</name>
    <name type="common">Cacao</name>
    <name type="synonym">Cocoa</name>
    <dbReference type="NCBI Taxonomy" id="3641"/>
    <lineage>
        <taxon>Eukaryota</taxon>
        <taxon>Viridiplantae</taxon>
        <taxon>Streptophyta</taxon>
        <taxon>Embryophyta</taxon>
        <taxon>Tracheophyta</taxon>
        <taxon>Spermatophyta</taxon>
        <taxon>Magnoliopsida</taxon>
        <taxon>eudicotyledons</taxon>
        <taxon>Gunneridae</taxon>
        <taxon>Pentapetalae</taxon>
        <taxon>rosids</taxon>
        <taxon>malvids</taxon>
        <taxon>Malvales</taxon>
        <taxon>Malvaceae</taxon>
        <taxon>Byttnerioideae</taxon>
        <taxon>Theobroma</taxon>
    </lineage>
</organism>
<dbReference type="Gramene" id="EOY05577">
    <property type="protein sequence ID" value="EOY05577"/>
    <property type="gene ID" value="TCM_020546"/>
</dbReference>
<dbReference type="Proteomes" id="UP000026915">
    <property type="component" value="Chromosome 4"/>
</dbReference>
<evidence type="ECO:0000313" key="4">
    <source>
        <dbReference type="Proteomes" id="UP000026915"/>
    </source>
</evidence>
<protein>
    <recommendedName>
        <fullName evidence="5">NAD(P)-binding Rossmann-fold superfamily protein</fullName>
    </recommendedName>
</protein>
<comment type="similarity">
    <text evidence="1">Belongs to the short-chain dehydrogenases/reductases (SDR) family.</text>
</comment>
<dbReference type="EMBL" id="CM001882">
    <property type="protein sequence ID" value="EOY05577.1"/>
    <property type="molecule type" value="Genomic_DNA"/>
</dbReference>
<dbReference type="InParanoid" id="A0A061EMG9"/>
<dbReference type="PANTHER" id="PTHR48107">
    <property type="entry name" value="NADPH-DEPENDENT ALDEHYDE REDUCTASE-LIKE PROTEIN, CHLOROPLASTIC-RELATED"/>
    <property type="match status" value="1"/>
</dbReference>
<evidence type="ECO:0000256" key="2">
    <source>
        <dbReference type="ARBA" id="ARBA00023002"/>
    </source>
</evidence>
<dbReference type="PANTHER" id="PTHR48107:SF16">
    <property type="entry name" value="NADPH-DEPENDENT ALDEHYDE REDUCTASE 1, CHLOROPLASTIC"/>
    <property type="match status" value="1"/>
</dbReference>
<evidence type="ECO:0000313" key="3">
    <source>
        <dbReference type="EMBL" id="EOY05577.1"/>
    </source>
</evidence>
<reference evidence="3 4" key="1">
    <citation type="journal article" date="2013" name="Genome Biol.">
        <title>The genome sequence of the most widely cultivated cacao type and its use to identify candidate genes regulating pod color.</title>
        <authorList>
            <person name="Motamayor J.C."/>
            <person name="Mockaitis K."/>
            <person name="Schmutz J."/>
            <person name="Haiminen N."/>
            <person name="Iii D.L."/>
            <person name="Cornejo O."/>
            <person name="Findley S.D."/>
            <person name="Zheng P."/>
            <person name="Utro F."/>
            <person name="Royaert S."/>
            <person name="Saski C."/>
            <person name="Jenkins J."/>
            <person name="Podicheti R."/>
            <person name="Zhao M."/>
            <person name="Scheffler B.E."/>
            <person name="Stack J.C."/>
            <person name="Feltus F.A."/>
            <person name="Mustiga G.M."/>
            <person name="Amores F."/>
            <person name="Phillips W."/>
            <person name="Marelli J.P."/>
            <person name="May G.D."/>
            <person name="Shapiro H."/>
            <person name="Ma J."/>
            <person name="Bustamante C.D."/>
            <person name="Schnell R.J."/>
            <person name="Main D."/>
            <person name="Gilbert D."/>
            <person name="Parida L."/>
            <person name="Kuhn D.N."/>
        </authorList>
    </citation>
    <scope>NUCLEOTIDE SEQUENCE [LARGE SCALE GENOMIC DNA]</scope>
    <source>
        <strain evidence="4">cv. Matina 1-6</strain>
    </source>
</reference>
<dbReference type="GO" id="GO:0016614">
    <property type="term" value="F:oxidoreductase activity, acting on CH-OH group of donors"/>
    <property type="evidence" value="ECO:0007669"/>
    <property type="project" value="UniProtKB-ARBA"/>
</dbReference>
<dbReference type="HOGENOM" id="CLU_1043581_0_0_1"/>
<dbReference type="eggNOG" id="KOG0725">
    <property type="taxonomic scope" value="Eukaryota"/>
</dbReference>
<dbReference type="STRING" id="3641.A0A061EMG9"/>
<keyword evidence="2" id="KW-0560">Oxidoreductase</keyword>
<evidence type="ECO:0008006" key="5">
    <source>
        <dbReference type="Google" id="ProtNLM"/>
    </source>
</evidence>
<name>A0A061EMG9_THECC</name>
<dbReference type="AlphaFoldDB" id="A0A061EMG9"/>
<keyword evidence="4" id="KW-1185">Reference proteome</keyword>
<sequence>MPWATSTGHKSSIQANQLAPSTFSREQSCMELLVITGGDAGIGRSVCYHSALEAATLAFTYVKGQENRDKDDTLQMLQEEKTCEAKDALAIAAHIRTVGGPKQLGYGANQRSHRGIHQGSGSQNLWRRELQPVWSPLQPASLPVDWVKSLESEAQMERAAQPYEIAPSFSVLGSFQCSSYFTGQFFHLNVVFSCVYECELCMNWGGLEVQVSFVSLTSDPHTFPVAMEKSVENSVILAGKEEKEKLGVNQQLVEGRKELGNGIGLFL</sequence>
<accession>A0A061EMG9</accession>